<dbReference type="OrthoDB" id="9795117at2"/>
<dbReference type="InterPro" id="IPR027396">
    <property type="entry name" value="DsrEFH-like"/>
</dbReference>
<dbReference type="GO" id="GO:1990228">
    <property type="term" value="C:sulfurtransferase complex"/>
    <property type="evidence" value="ECO:0007669"/>
    <property type="project" value="TreeGrafter"/>
</dbReference>
<dbReference type="Pfam" id="PF04077">
    <property type="entry name" value="DsrH"/>
    <property type="match status" value="1"/>
</dbReference>
<organism evidence="1 2">
    <name type="scientific">Pseudomonas oryzihabitans</name>
    <dbReference type="NCBI Taxonomy" id="47885"/>
    <lineage>
        <taxon>Bacteria</taxon>
        <taxon>Pseudomonadati</taxon>
        <taxon>Pseudomonadota</taxon>
        <taxon>Gammaproteobacteria</taxon>
        <taxon>Pseudomonadales</taxon>
        <taxon>Pseudomonadaceae</taxon>
        <taxon>Pseudomonas</taxon>
    </lineage>
</organism>
<sequence length="99" mass="10571">MTTLHLFSRSPLTESDALDGLTWVRGGDAILLTGGAVEALRPGSTASQALARLPAEAGLYALAEDVQARRLHPERGVTLIDYPTFVDLSVSHAKVISWT</sequence>
<dbReference type="EMBL" id="CP013987">
    <property type="protein sequence ID" value="ALZ84470.1"/>
    <property type="molecule type" value="Genomic_DNA"/>
</dbReference>
<dbReference type="PANTHER" id="PTHR37526">
    <property type="entry name" value="PROTEIN TUSB"/>
    <property type="match status" value="1"/>
</dbReference>
<dbReference type="Gene3D" id="3.40.1260.10">
    <property type="entry name" value="DsrEFH-like"/>
    <property type="match status" value="1"/>
</dbReference>
<reference evidence="1 2" key="1">
    <citation type="submission" date="2016-01" db="EMBL/GenBank/DDBJ databases">
        <title>Annotation of Pseudomonas oryzihabitans USDA-ARS-USMARC-56511.</title>
        <authorList>
            <person name="Harhay G.P."/>
            <person name="Harhay D.M."/>
            <person name="Smith T.P.L."/>
            <person name="Bono J.L."/>
            <person name="Heaton M.P."/>
            <person name="Clawson M.L."/>
            <person name="Chitko-Mckown C.G."/>
            <person name="Capik S.F."/>
            <person name="DeDonder K.D."/>
            <person name="Apley M.D."/>
            <person name="Lubbers B.V."/>
            <person name="White B.J."/>
            <person name="Larson R.L."/>
        </authorList>
    </citation>
    <scope>NUCLEOTIDE SEQUENCE [LARGE SCALE GENOMIC DNA]</scope>
    <source>
        <strain evidence="1 2">USDA-ARS-USMARC-56511</strain>
    </source>
</reference>
<protein>
    <submittedName>
        <fullName evidence="1">Sulfur relay protein DsrH</fullName>
    </submittedName>
</protein>
<dbReference type="RefSeq" id="WP_059314662.1">
    <property type="nucleotide sequence ID" value="NZ_CP013987.1"/>
</dbReference>
<dbReference type="AlphaFoldDB" id="A0A0U4W3Q3"/>
<dbReference type="KEGG" id="por:APT59_09740"/>
<dbReference type="SUPFAM" id="SSF75169">
    <property type="entry name" value="DsrEFH-like"/>
    <property type="match status" value="1"/>
</dbReference>
<accession>A0A0U4W3Q3</accession>
<dbReference type="PANTHER" id="PTHR37526:SF1">
    <property type="entry name" value="PROTEIN TUSB"/>
    <property type="match status" value="1"/>
</dbReference>
<proteinExistence type="predicted"/>
<evidence type="ECO:0000313" key="1">
    <source>
        <dbReference type="EMBL" id="ALZ84470.1"/>
    </source>
</evidence>
<dbReference type="NCBIfam" id="TIGR03011">
    <property type="entry name" value="sulf_tusB_dsrH"/>
    <property type="match status" value="1"/>
</dbReference>
<name>A0A0U4W3Q3_9PSED</name>
<dbReference type="GO" id="GO:0002143">
    <property type="term" value="P:tRNA wobble position uridine thiolation"/>
    <property type="evidence" value="ECO:0007669"/>
    <property type="project" value="InterPro"/>
</dbReference>
<evidence type="ECO:0000313" key="2">
    <source>
        <dbReference type="Proteomes" id="UP000064137"/>
    </source>
</evidence>
<dbReference type="InterPro" id="IPR007215">
    <property type="entry name" value="Sulphur_relay_TusB/DsrH"/>
</dbReference>
<dbReference type="Proteomes" id="UP000064137">
    <property type="component" value="Chromosome"/>
</dbReference>
<gene>
    <name evidence="1" type="ORF">APT59_09740</name>
</gene>